<comment type="cofactor">
    <cofactor evidence="1">
        <name>pyridoxal 5'-phosphate</name>
        <dbReference type="ChEBI" id="CHEBI:597326"/>
    </cofactor>
</comment>
<comment type="caution">
    <text evidence="7">The sequence shown here is derived from an EMBL/GenBank/DDBJ whole genome shotgun (WGS) entry which is preliminary data.</text>
</comment>
<dbReference type="InterPro" id="IPR015421">
    <property type="entry name" value="PyrdxlP-dep_Trfase_major"/>
</dbReference>
<evidence type="ECO:0000256" key="4">
    <source>
        <dbReference type="ARBA" id="ARBA00022679"/>
    </source>
</evidence>
<proteinExistence type="inferred from homology"/>
<evidence type="ECO:0000313" key="7">
    <source>
        <dbReference type="EMBL" id="RNL62597.1"/>
    </source>
</evidence>
<evidence type="ECO:0000313" key="8">
    <source>
        <dbReference type="Proteomes" id="UP000267128"/>
    </source>
</evidence>
<dbReference type="CDD" id="cd00609">
    <property type="entry name" value="AAT_like"/>
    <property type="match status" value="1"/>
</dbReference>
<gene>
    <name evidence="7" type="ORF">EFK50_12605</name>
</gene>
<comment type="similarity">
    <text evidence="2">Belongs to the class-I pyridoxal-phosphate-dependent aminotransferase family.</text>
</comment>
<dbReference type="PANTHER" id="PTHR46383">
    <property type="entry name" value="ASPARTATE AMINOTRANSFERASE"/>
    <property type="match status" value="1"/>
</dbReference>
<accession>A0A3N0CGN1</accession>
<dbReference type="GO" id="GO:0030170">
    <property type="term" value="F:pyridoxal phosphate binding"/>
    <property type="evidence" value="ECO:0007669"/>
    <property type="project" value="InterPro"/>
</dbReference>
<evidence type="ECO:0000256" key="5">
    <source>
        <dbReference type="ARBA" id="ARBA00022898"/>
    </source>
</evidence>
<evidence type="ECO:0000256" key="1">
    <source>
        <dbReference type="ARBA" id="ARBA00001933"/>
    </source>
</evidence>
<dbReference type="SUPFAM" id="SSF53383">
    <property type="entry name" value="PLP-dependent transferases"/>
    <property type="match status" value="1"/>
</dbReference>
<evidence type="ECO:0000256" key="2">
    <source>
        <dbReference type="ARBA" id="ARBA00007441"/>
    </source>
</evidence>
<dbReference type="Pfam" id="PF00155">
    <property type="entry name" value="Aminotran_1_2"/>
    <property type="match status" value="1"/>
</dbReference>
<keyword evidence="8" id="KW-1185">Reference proteome</keyword>
<dbReference type="GO" id="GO:0008483">
    <property type="term" value="F:transaminase activity"/>
    <property type="evidence" value="ECO:0007669"/>
    <property type="project" value="UniProtKB-KW"/>
</dbReference>
<dbReference type="InterPro" id="IPR004839">
    <property type="entry name" value="Aminotransferase_I/II_large"/>
</dbReference>
<keyword evidence="5" id="KW-0663">Pyridoxal phosphate</keyword>
<keyword evidence="4 7" id="KW-0808">Transferase</keyword>
<name>A0A3N0CGN1_9ACTN</name>
<organism evidence="7 8">
    <name type="scientific">Nocardioides marmoriginsengisoli</name>
    <dbReference type="NCBI Taxonomy" id="661483"/>
    <lineage>
        <taxon>Bacteria</taxon>
        <taxon>Bacillati</taxon>
        <taxon>Actinomycetota</taxon>
        <taxon>Actinomycetes</taxon>
        <taxon>Propionibacteriales</taxon>
        <taxon>Nocardioidaceae</taxon>
        <taxon>Nocardioides</taxon>
    </lineage>
</organism>
<dbReference type="Gene3D" id="3.40.640.10">
    <property type="entry name" value="Type I PLP-dependent aspartate aminotransferase-like (Major domain)"/>
    <property type="match status" value="1"/>
</dbReference>
<dbReference type="InterPro" id="IPR015424">
    <property type="entry name" value="PyrdxlP-dep_Trfase"/>
</dbReference>
<evidence type="ECO:0000259" key="6">
    <source>
        <dbReference type="Pfam" id="PF00155"/>
    </source>
</evidence>
<dbReference type="OrthoDB" id="3224382at2"/>
<dbReference type="EMBL" id="RJSE01000007">
    <property type="protein sequence ID" value="RNL62597.1"/>
    <property type="molecule type" value="Genomic_DNA"/>
</dbReference>
<reference evidence="7 8" key="1">
    <citation type="submission" date="2018-11" db="EMBL/GenBank/DDBJ databases">
        <authorList>
            <person name="Li F."/>
        </authorList>
    </citation>
    <scope>NUCLEOTIDE SEQUENCE [LARGE SCALE GENOMIC DNA]</scope>
    <source>
        <strain evidence="7 8">Gsoil 097</strain>
    </source>
</reference>
<keyword evidence="3 7" id="KW-0032">Aminotransferase</keyword>
<feature type="domain" description="Aminotransferase class I/classII large" evidence="6">
    <location>
        <begin position="69"/>
        <end position="380"/>
    </location>
</feature>
<sequence length="390" mass="42188">MQTSRTESWVLPPTAGLPVMGAMSARERAMRAGRDGARMLPLVGAPILPMPLHVRRAAAEALNRPDPRDSRGLPELRTAIADDLARVHDLDVDPERRLIVTHGAMQGLSLVFRTVLAPGDEVVVPTPTFFFDGLLRESGARPVHVPTLASDGWALDVARLEAAITTRTRALLICNPNNPTGHLPDAATLEAVVALAARHGLLIISDDSWQHFTYDGREYTPLESFADRWPHIITVMSLSKYYALASWRVGYVIAPPEVVDALECRLQWEAVCCGIVSQSAATATLTGPRDWLESARATYQVKRDYVCDGIAASGLSVPERPEAGAFLLVDCARLGETAEAIDAALLRNGISSIRGADLHAPGNYVRLVFGSDEDVLADVVRGITRAVQEA</sequence>
<evidence type="ECO:0000256" key="3">
    <source>
        <dbReference type="ARBA" id="ARBA00022576"/>
    </source>
</evidence>
<dbReference type="InterPro" id="IPR050596">
    <property type="entry name" value="AspAT/PAT-like"/>
</dbReference>
<protein>
    <submittedName>
        <fullName evidence="7">Pyridoxal phosphate-dependent aminotransferase</fullName>
    </submittedName>
</protein>
<dbReference type="Proteomes" id="UP000267128">
    <property type="component" value="Unassembled WGS sequence"/>
</dbReference>
<dbReference type="GO" id="GO:0006520">
    <property type="term" value="P:amino acid metabolic process"/>
    <property type="evidence" value="ECO:0007669"/>
    <property type="project" value="InterPro"/>
</dbReference>
<dbReference type="PANTHER" id="PTHR46383:SF2">
    <property type="entry name" value="AMINOTRANSFERASE"/>
    <property type="match status" value="1"/>
</dbReference>
<dbReference type="AlphaFoldDB" id="A0A3N0CGN1"/>